<reference evidence="2" key="1">
    <citation type="journal article" date="2023" name="G3 (Bethesda)">
        <title>Whole genome assemblies of Zophobas morio and Tenebrio molitor.</title>
        <authorList>
            <person name="Kaur S."/>
            <person name="Stinson S.A."/>
            <person name="diCenzo G.C."/>
        </authorList>
    </citation>
    <scope>NUCLEOTIDE SEQUENCE</scope>
    <source>
        <strain evidence="2">QUZm001</strain>
    </source>
</reference>
<gene>
    <name evidence="2" type="ORF">Zmor_019743</name>
</gene>
<dbReference type="AlphaFoldDB" id="A0AA38I6E1"/>
<evidence type="ECO:0000313" key="3">
    <source>
        <dbReference type="Proteomes" id="UP001168821"/>
    </source>
</evidence>
<keyword evidence="3" id="KW-1185">Reference proteome</keyword>
<comment type="caution">
    <text evidence="2">The sequence shown here is derived from an EMBL/GenBank/DDBJ whole genome shotgun (WGS) entry which is preliminary data.</text>
</comment>
<protein>
    <submittedName>
        <fullName evidence="2">Uncharacterized protein</fullName>
    </submittedName>
</protein>
<proteinExistence type="predicted"/>
<dbReference type="EMBL" id="JALNTZ010000006">
    <property type="protein sequence ID" value="KAJ3647894.1"/>
    <property type="molecule type" value="Genomic_DNA"/>
</dbReference>
<sequence length="94" mass="10794">MRENPKSSRIRIASEIAVPASTFTFEWYYSQARPHSARLLHLPQSRSSQQSTPIPLCYQTARSTRRSTFTFECTPPPQRAPCITPKPTKRETDL</sequence>
<evidence type="ECO:0000313" key="2">
    <source>
        <dbReference type="EMBL" id="KAJ3647894.1"/>
    </source>
</evidence>
<name>A0AA38I6E1_9CUCU</name>
<accession>A0AA38I6E1</accession>
<feature type="region of interest" description="Disordered" evidence="1">
    <location>
        <begin position="69"/>
        <end position="94"/>
    </location>
</feature>
<dbReference type="Proteomes" id="UP001168821">
    <property type="component" value="Unassembled WGS sequence"/>
</dbReference>
<organism evidence="2 3">
    <name type="scientific">Zophobas morio</name>
    <dbReference type="NCBI Taxonomy" id="2755281"/>
    <lineage>
        <taxon>Eukaryota</taxon>
        <taxon>Metazoa</taxon>
        <taxon>Ecdysozoa</taxon>
        <taxon>Arthropoda</taxon>
        <taxon>Hexapoda</taxon>
        <taxon>Insecta</taxon>
        <taxon>Pterygota</taxon>
        <taxon>Neoptera</taxon>
        <taxon>Endopterygota</taxon>
        <taxon>Coleoptera</taxon>
        <taxon>Polyphaga</taxon>
        <taxon>Cucujiformia</taxon>
        <taxon>Tenebrionidae</taxon>
        <taxon>Zophobas</taxon>
    </lineage>
</organism>
<evidence type="ECO:0000256" key="1">
    <source>
        <dbReference type="SAM" id="MobiDB-lite"/>
    </source>
</evidence>